<protein>
    <submittedName>
        <fullName evidence="1">Uncharacterized protein</fullName>
    </submittedName>
</protein>
<dbReference type="EMBL" id="MU151622">
    <property type="protein sequence ID" value="KAF9442489.1"/>
    <property type="molecule type" value="Genomic_DNA"/>
</dbReference>
<sequence>MRGVNETTTISYPFSVVASGLWHTQQYYGSDDVESIDYRRRPQVAAAQTSGIVPRLKMHLHDYCVMRWMQRYDHHHQEGPISPRDPDLYSRSKAIQKELVGLIPTRYRAKDLADPSKNGGLGWPKLACFQR</sequence>
<evidence type="ECO:0000313" key="1">
    <source>
        <dbReference type="EMBL" id="KAF9442489.1"/>
    </source>
</evidence>
<name>A0A9P5X0Q8_9AGAR</name>
<keyword evidence="2" id="KW-1185">Reference proteome</keyword>
<accession>A0A9P5X0Q8</accession>
<proteinExistence type="predicted"/>
<evidence type="ECO:0000313" key="2">
    <source>
        <dbReference type="Proteomes" id="UP000807342"/>
    </source>
</evidence>
<organism evidence="1 2">
    <name type="scientific">Macrolepiota fuliginosa MF-IS2</name>
    <dbReference type="NCBI Taxonomy" id="1400762"/>
    <lineage>
        <taxon>Eukaryota</taxon>
        <taxon>Fungi</taxon>
        <taxon>Dikarya</taxon>
        <taxon>Basidiomycota</taxon>
        <taxon>Agaricomycotina</taxon>
        <taxon>Agaricomycetes</taxon>
        <taxon>Agaricomycetidae</taxon>
        <taxon>Agaricales</taxon>
        <taxon>Agaricineae</taxon>
        <taxon>Agaricaceae</taxon>
        <taxon>Macrolepiota</taxon>
    </lineage>
</organism>
<reference evidence="1" key="1">
    <citation type="submission" date="2020-11" db="EMBL/GenBank/DDBJ databases">
        <authorList>
            <consortium name="DOE Joint Genome Institute"/>
            <person name="Ahrendt S."/>
            <person name="Riley R."/>
            <person name="Andreopoulos W."/>
            <person name="Labutti K."/>
            <person name="Pangilinan J."/>
            <person name="Ruiz-Duenas F.J."/>
            <person name="Barrasa J.M."/>
            <person name="Sanchez-Garcia M."/>
            <person name="Camarero S."/>
            <person name="Miyauchi S."/>
            <person name="Serrano A."/>
            <person name="Linde D."/>
            <person name="Babiker R."/>
            <person name="Drula E."/>
            <person name="Ayuso-Fernandez I."/>
            <person name="Pacheco R."/>
            <person name="Padilla G."/>
            <person name="Ferreira P."/>
            <person name="Barriuso J."/>
            <person name="Kellner H."/>
            <person name="Castanera R."/>
            <person name="Alfaro M."/>
            <person name="Ramirez L."/>
            <person name="Pisabarro A.G."/>
            <person name="Kuo A."/>
            <person name="Tritt A."/>
            <person name="Lipzen A."/>
            <person name="He G."/>
            <person name="Yan M."/>
            <person name="Ng V."/>
            <person name="Cullen D."/>
            <person name="Martin F."/>
            <person name="Rosso M.-N."/>
            <person name="Henrissat B."/>
            <person name="Hibbett D."/>
            <person name="Martinez A.T."/>
            <person name="Grigoriev I.V."/>
        </authorList>
    </citation>
    <scope>NUCLEOTIDE SEQUENCE</scope>
    <source>
        <strain evidence="1">MF-IS2</strain>
    </source>
</reference>
<dbReference type="Proteomes" id="UP000807342">
    <property type="component" value="Unassembled WGS sequence"/>
</dbReference>
<dbReference type="AlphaFoldDB" id="A0A9P5X0Q8"/>
<gene>
    <name evidence="1" type="ORF">P691DRAFT_789394</name>
</gene>
<comment type="caution">
    <text evidence="1">The sequence shown here is derived from an EMBL/GenBank/DDBJ whole genome shotgun (WGS) entry which is preliminary data.</text>
</comment>